<evidence type="ECO:0000313" key="1">
    <source>
        <dbReference type="EMBL" id="GAA4455249.1"/>
    </source>
</evidence>
<name>A0ABP8MUV3_9BACT</name>
<proteinExistence type="predicted"/>
<evidence type="ECO:0008006" key="3">
    <source>
        <dbReference type="Google" id="ProtNLM"/>
    </source>
</evidence>
<sequence>MAILQAYNAKTPNDPMILFEIGRMHVLSGKSQLGLSYLQKAKQHLNHIVTKEGFVAELQGPDFNQVRHSQAYKTLLD</sequence>
<protein>
    <recommendedName>
        <fullName evidence="3">Tetratricopeptide repeat-containing protein</fullName>
    </recommendedName>
</protein>
<dbReference type="RefSeq" id="WP_345243555.1">
    <property type="nucleotide sequence ID" value="NZ_BAABHD010000024.1"/>
</dbReference>
<gene>
    <name evidence="1" type="ORF">GCM10023189_22880</name>
</gene>
<evidence type="ECO:0000313" key="2">
    <source>
        <dbReference type="Proteomes" id="UP001501175"/>
    </source>
</evidence>
<organism evidence="1 2">
    <name type="scientific">Nibrella saemangeumensis</name>
    <dbReference type="NCBI Taxonomy" id="1084526"/>
    <lineage>
        <taxon>Bacteria</taxon>
        <taxon>Pseudomonadati</taxon>
        <taxon>Bacteroidota</taxon>
        <taxon>Cytophagia</taxon>
        <taxon>Cytophagales</taxon>
        <taxon>Spirosomataceae</taxon>
        <taxon>Nibrella</taxon>
    </lineage>
</organism>
<accession>A0ABP8MUV3</accession>
<dbReference type="Proteomes" id="UP001501175">
    <property type="component" value="Unassembled WGS sequence"/>
</dbReference>
<reference evidence="2" key="1">
    <citation type="journal article" date="2019" name="Int. J. Syst. Evol. Microbiol.">
        <title>The Global Catalogue of Microorganisms (GCM) 10K type strain sequencing project: providing services to taxonomists for standard genome sequencing and annotation.</title>
        <authorList>
            <consortium name="The Broad Institute Genomics Platform"/>
            <consortium name="The Broad Institute Genome Sequencing Center for Infectious Disease"/>
            <person name="Wu L."/>
            <person name="Ma J."/>
        </authorList>
    </citation>
    <scope>NUCLEOTIDE SEQUENCE [LARGE SCALE GENOMIC DNA]</scope>
    <source>
        <strain evidence="2">JCM 17927</strain>
    </source>
</reference>
<keyword evidence="2" id="KW-1185">Reference proteome</keyword>
<dbReference type="EMBL" id="BAABHD010000024">
    <property type="protein sequence ID" value="GAA4455249.1"/>
    <property type="molecule type" value="Genomic_DNA"/>
</dbReference>
<comment type="caution">
    <text evidence="1">The sequence shown here is derived from an EMBL/GenBank/DDBJ whole genome shotgun (WGS) entry which is preliminary data.</text>
</comment>